<evidence type="ECO:0000313" key="3">
    <source>
        <dbReference type="Proteomes" id="UP000662888"/>
    </source>
</evidence>
<dbReference type="RefSeq" id="WP_206090721.1">
    <property type="nucleotide sequence ID" value="NZ_CP065053.1"/>
</dbReference>
<evidence type="ECO:0008006" key="4">
    <source>
        <dbReference type="Google" id="ProtNLM"/>
    </source>
</evidence>
<accession>A0AA48WGN7</accession>
<gene>
    <name evidence="2" type="ORF">IV454_05945</name>
</gene>
<feature type="signal peptide" evidence="1">
    <location>
        <begin position="1"/>
        <end position="19"/>
    </location>
</feature>
<name>A0AA48WGN7_9BURK</name>
<evidence type="ECO:0000313" key="2">
    <source>
        <dbReference type="EMBL" id="QPI51084.1"/>
    </source>
</evidence>
<reference evidence="2 3" key="1">
    <citation type="submission" date="2020-11" db="EMBL/GenBank/DDBJ databases">
        <authorList>
            <person name="Sun Q."/>
        </authorList>
    </citation>
    <scope>NUCLEOTIDE SEQUENCE [LARGE SCALE GENOMIC DNA]</scope>
    <source>
        <strain evidence="2 3">P8398</strain>
    </source>
</reference>
<sequence length="113" mass="12341">MKRHYLFAAALALPQLALATTISGTLITAGGGDSSYVTVRAANGTEVTAWCVKKECEQVVGESDDPNQGYFLKKKFKGSKVILEYKIERNRGRVPGPGNDDRLEIVKQLTVLK</sequence>
<protein>
    <recommendedName>
        <fullName evidence="4">DUF4377 domain-containing protein</fullName>
    </recommendedName>
</protein>
<dbReference type="EMBL" id="CP065053">
    <property type="protein sequence ID" value="QPI51084.1"/>
    <property type="molecule type" value="Genomic_DNA"/>
</dbReference>
<keyword evidence="3" id="KW-1185">Reference proteome</keyword>
<dbReference type="Proteomes" id="UP000662888">
    <property type="component" value="Chromosome"/>
</dbReference>
<keyword evidence="1" id="KW-0732">Signal</keyword>
<feature type="chain" id="PRO_5045900220" description="DUF4377 domain-containing protein" evidence="1">
    <location>
        <begin position="20"/>
        <end position="113"/>
    </location>
</feature>
<evidence type="ECO:0000256" key="1">
    <source>
        <dbReference type="SAM" id="SignalP"/>
    </source>
</evidence>
<proteinExistence type="predicted"/>
<organism evidence="2 3">
    <name type="scientific">Massilia antarctica</name>
    <dbReference type="NCBI Taxonomy" id="2765360"/>
    <lineage>
        <taxon>Bacteria</taxon>
        <taxon>Pseudomonadati</taxon>
        <taxon>Pseudomonadota</taxon>
        <taxon>Betaproteobacteria</taxon>
        <taxon>Burkholderiales</taxon>
        <taxon>Oxalobacteraceae</taxon>
        <taxon>Telluria group</taxon>
        <taxon>Massilia</taxon>
    </lineage>
</organism>